<name>A0AAU8JLG9_9CYAN</name>
<proteinExistence type="predicted"/>
<evidence type="ECO:0000313" key="2">
    <source>
        <dbReference type="EMBL" id="XCM39560.1"/>
    </source>
</evidence>
<dbReference type="EMBL" id="CP159837">
    <property type="protein sequence ID" value="XCM39560.1"/>
    <property type="molecule type" value="Genomic_DNA"/>
</dbReference>
<organism evidence="2">
    <name type="scientific">Planktothricoides raciborskii GIHE-MW2</name>
    <dbReference type="NCBI Taxonomy" id="2792601"/>
    <lineage>
        <taxon>Bacteria</taxon>
        <taxon>Bacillati</taxon>
        <taxon>Cyanobacteriota</taxon>
        <taxon>Cyanophyceae</taxon>
        <taxon>Oscillatoriophycideae</taxon>
        <taxon>Oscillatoriales</taxon>
        <taxon>Oscillatoriaceae</taxon>
        <taxon>Planktothricoides</taxon>
    </lineage>
</organism>
<dbReference type="RefSeq" id="WP_072160886.1">
    <property type="nucleotide sequence ID" value="NZ_CP159837.1"/>
</dbReference>
<sequence>MLITDKILFNYQRCQRKSYMNLYGNPSEQSPLSDLMEKIHQDSYAYRQSILDQVAYQEPLYQPGDWSSGAQATLDLMKQGVDCIANGVLLVDAHPFQEVSALSSVAEPMSFSHREMPIWLLGDLDGVTLVSFPSLLMKKTGASDLGDWYYQPIDIKFSKRPKRDYQMIGAFHAQLLAAIQGLLPDAGLILREKGHYFVDVTKWLNLMQQTFFDCLQMLQTATEPEVFISRHPCETCQWYDSCYAIASANRHLSLLPGVTPTRYHALKQLNINTWEALAAANPVDLIPYFEETCQNHPVEQVTQAIVLQAQACLQNQAIALTNSEKHSNSFTPEQLPVAQIELYFDIEAQPELNLSFLHGVLKVDRTQTTPDNKPLETFHYFLAETPADEGLMWENFLQFVWEYPTAPIFHFCPYEAQEIKNLAKRYHTPASRWRPIIPRLIDVHALVTRHVVMPVESYSLKAIARSLGFQWRDPASSGAQCIVWYDQWLKTKTENLADPASQTKNEYLESILIYNEDDCRATYVVKDWLVKFLT</sequence>
<dbReference type="InterPro" id="IPR012337">
    <property type="entry name" value="RNaseH-like_sf"/>
</dbReference>
<reference evidence="2" key="1">
    <citation type="submission" date="2024-07" db="EMBL/GenBank/DDBJ databases">
        <authorList>
            <person name="Kim Y.J."/>
            <person name="Jeong J.Y."/>
        </authorList>
    </citation>
    <scope>NUCLEOTIDE SEQUENCE</scope>
    <source>
        <strain evidence="2">GIHE-MW2</strain>
    </source>
</reference>
<protein>
    <submittedName>
        <fullName evidence="2">TM0106 family RecB-like putative nuclease</fullName>
    </submittedName>
</protein>
<dbReference type="NCBIfam" id="TIGR03491">
    <property type="entry name" value="TM0106 family RecB-like putative nuclease"/>
    <property type="match status" value="1"/>
</dbReference>
<dbReference type="SUPFAM" id="SSF53098">
    <property type="entry name" value="Ribonuclease H-like"/>
    <property type="match status" value="1"/>
</dbReference>
<dbReference type="InterPro" id="IPR019993">
    <property type="entry name" value="RecB_nuclease_TM0106_put"/>
</dbReference>
<feature type="domain" description="YprB ribonuclease H-like" evidence="1">
    <location>
        <begin position="342"/>
        <end position="530"/>
    </location>
</feature>
<dbReference type="Pfam" id="PF13482">
    <property type="entry name" value="RNase_H_2"/>
    <property type="match status" value="1"/>
</dbReference>
<accession>A0AAU8JLG9</accession>
<dbReference type="InterPro" id="IPR038720">
    <property type="entry name" value="YprB_RNase_H-like_dom"/>
</dbReference>
<gene>
    <name evidence="2" type="ORF">ABWT76_002501</name>
</gene>
<evidence type="ECO:0000259" key="1">
    <source>
        <dbReference type="Pfam" id="PF13482"/>
    </source>
</evidence>
<dbReference type="AlphaFoldDB" id="A0AAU8JLG9"/>